<dbReference type="RefSeq" id="XP_018064008.1">
    <property type="nucleotide sequence ID" value="XM_018220623.1"/>
</dbReference>
<dbReference type="PANTHER" id="PTHR33112">
    <property type="entry name" value="DOMAIN PROTEIN, PUTATIVE-RELATED"/>
    <property type="match status" value="1"/>
</dbReference>
<keyword evidence="3" id="KW-1185">Reference proteome</keyword>
<gene>
    <name evidence="2" type="ORF">LY89DRAFT_740732</name>
</gene>
<feature type="domain" description="Heterokaryon incompatibility" evidence="1">
    <location>
        <begin position="228"/>
        <end position="382"/>
    </location>
</feature>
<organism evidence="2 3">
    <name type="scientific">Mollisia scopiformis</name>
    <name type="common">Conifer needle endophyte fungus</name>
    <name type="synonym">Phialocephala scopiformis</name>
    <dbReference type="NCBI Taxonomy" id="149040"/>
    <lineage>
        <taxon>Eukaryota</taxon>
        <taxon>Fungi</taxon>
        <taxon>Dikarya</taxon>
        <taxon>Ascomycota</taxon>
        <taxon>Pezizomycotina</taxon>
        <taxon>Leotiomycetes</taxon>
        <taxon>Helotiales</taxon>
        <taxon>Mollisiaceae</taxon>
        <taxon>Mollisia</taxon>
    </lineage>
</organism>
<dbReference type="EMBL" id="KQ947431">
    <property type="protein sequence ID" value="KUJ09653.1"/>
    <property type="molecule type" value="Genomic_DNA"/>
</dbReference>
<dbReference type="InParanoid" id="A0A132BBK7"/>
<dbReference type="OrthoDB" id="5362512at2759"/>
<dbReference type="KEGG" id="psco:LY89DRAFT_740732"/>
<evidence type="ECO:0000313" key="3">
    <source>
        <dbReference type="Proteomes" id="UP000070700"/>
    </source>
</evidence>
<accession>A0A132BBK7</accession>
<dbReference type="Proteomes" id="UP000070700">
    <property type="component" value="Unassembled WGS sequence"/>
</dbReference>
<proteinExistence type="predicted"/>
<evidence type="ECO:0000313" key="2">
    <source>
        <dbReference type="EMBL" id="KUJ09653.1"/>
    </source>
</evidence>
<dbReference type="PANTHER" id="PTHR33112:SF16">
    <property type="entry name" value="HETEROKARYON INCOMPATIBILITY DOMAIN-CONTAINING PROTEIN"/>
    <property type="match status" value="1"/>
</dbReference>
<dbReference type="GeneID" id="28830349"/>
<dbReference type="Pfam" id="PF06985">
    <property type="entry name" value="HET"/>
    <property type="match status" value="1"/>
</dbReference>
<reference evidence="2 3" key="1">
    <citation type="submission" date="2015-10" db="EMBL/GenBank/DDBJ databases">
        <title>Full genome of DAOMC 229536 Phialocephala scopiformis, a fungal endophyte of spruce producing the potent anti-insectan compound rugulosin.</title>
        <authorList>
            <consortium name="DOE Joint Genome Institute"/>
            <person name="Walker A.K."/>
            <person name="Frasz S.L."/>
            <person name="Seifert K.A."/>
            <person name="Miller J.D."/>
            <person name="Mondo S.J."/>
            <person name="Labutti K."/>
            <person name="Lipzen A."/>
            <person name="Dockter R."/>
            <person name="Kennedy M."/>
            <person name="Grigoriev I.V."/>
            <person name="Spatafora J.W."/>
        </authorList>
    </citation>
    <scope>NUCLEOTIDE SEQUENCE [LARGE SCALE GENOMIC DNA]</scope>
    <source>
        <strain evidence="2 3">CBS 120377</strain>
    </source>
</reference>
<name>A0A132BBK7_MOLSC</name>
<dbReference type="InterPro" id="IPR010730">
    <property type="entry name" value="HET"/>
</dbReference>
<protein>
    <submittedName>
        <fullName evidence="2">HET-domain-containing protein</fullName>
    </submittedName>
</protein>
<evidence type="ECO:0000259" key="1">
    <source>
        <dbReference type="Pfam" id="PF06985"/>
    </source>
</evidence>
<sequence length="719" mass="81160">MLCEFCCKVSIDNLIELAKVEFSAQFFPEKAYYQHHDSYASLISAATAGCELCQLIRDAITTYKIGGSDFYWEGRTTESAILETESEGHATDLKMCINMHHLNPGGKLEDVELFDELMVQVGPPIESESDDPDEYLKVPPLNLSLTVPRGKPVYHQNYRIGRFQTNPDLGSETNFDIAKSWLNNCVTTHEKCTARQAVDLPTRVIDVGPLAGSQEPKLYCSKDIRGSYIALSHCWGGPVSPLLKMANIEAFQSSIPFLDLPANFRDAITVTRQLGIRYLWIDSLCIIQDSKRDWDIESKKMGSIYRDALLTISAATSSRSTDGFLKSPPSSAEPEKNIPLHLTADSGSEAIVYISKPPQTPEDLRDLFYQAPLNKRGWCLQERILSAQILHYGSKQIYWQCAQGFLSADGVPHGVAMPEEEMYPEIASIIHPSILKGPIPKKPNLDLVLEEYYLLVQVYSSRKLSFDTDKFPAFSGLAQHVHSYLGGDYIAGIWSTDFRHGLLWFNELTTCKHVRPYRAPTWSWAVTNEPVVFPARCDTPFPEYAVELILYDINLETNAYSQVESGELTLYGLTKELVRSRQLTNISYPEMATAHVYFDEAEEEGGAIEQWSAVFQTKAGDDDYLLSVINGSGTEWPQPEWRIDFELFSPREYTVLLVDVRTGQQDGATVYHGNGLVLSKAEGKEHMYERVGYISLTPREKEDFEEWMETWGRENVTII</sequence>
<dbReference type="AlphaFoldDB" id="A0A132BBK7"/>